<reference evidence="1 2" key="2">
    <citation type="submission" date="2017-02" db="EMBL/GenBank/DDBJ databases">
        <title>A genome survey and senescence transcriptome analysis in Lentinula edodes.</title>
        <authorList>
            <person name="Sakamoto Y."/>
            <person name="Nakade K."/>
            <person name="Sato S."/>
            <person name="Yoshida Y."/>
            <person name="Miyazaki K."/>
            <person name="Natsume S."/>
            <person name="Konno N."/>
        </authorList>
    </citation>
    <scope>NUCLEOTIDE SEQUENCE [LARGE SCALE GENOMIC DNA]</scope>
    <source>
        <strain evidence="1 2">NBRC 111202</strain>
    </source>
</reference>
<dbReference type="Proteomes" id="UP000188533">
    <property type="component" value="Unassembled WGS sequence"/>
</dbReference>
<dbReference type="AlphaFoldDB" id="A0A1Q3E3G7"/>
<sequence>MDPIAVHGHEWSRFEHHKGMGVAKRSPDIWPGLSRRLPIQGALEIVWQCLRFAPQLQTPKISSPQSSWHMSLKNNSNLSNQRFSLCPTNGRQTVGDGAVTLDTPSVLAVCQMQGTDDMYYYSTTFSGGPGWRF</sequence>
<evidence type="ECO:0000313" key="2">
    <source>
        <dbReference type="Proteomes" id="UP000188533"/>
    </source>
</evidence>
<gene>
    <name evidence="1" type="ORF">LENED_003384</name>
</gene>
<organism evidence="1 2">
    <name type="scientific">Lentinula edodes</name>
    <name type="common">Shiitake mushroom</name>
    <name type="synonym">Lentinus edodes</name>
    <dbReference type="NCBI Taxonomy" id="5353"/>
    <lineage>
        <taxon>Eukaryota</taxon>
        <taxon>Fungi</taxon>
        <taxon>Dikarya</taxon>
        <taxon>Basidiomycota</taxon>
        <taxon>Agaricomycotina</taxon>
        <taxon>Agaricomycetes</taxon>
        <taxon>Agaricomycetidae</taxon>
        <taxon>Agaricales</taxon>
        <taxon>Marasmiineae</taxon>
        <taxon>Omphalotaceae</taxon>
        <taxon>Lentinula</taxon>
    </lineage>
</organism>
<keyword evidence="2" id="KW-1185">Reference proteome</keyword>
<reference evidence="1 2" key="1">
    <citation type="submission" date="2016-08" db="EMBL/GenBank/DDBJ databases">
        <authorList>
            <consortium name="Lentinula edodes genome sequencing consortium"/>
            <person name="Sakamoto Y."/>
            <person name="Nakade K."/>
            <person name="Sato S."/>
            <person name="Yoshida Y."/>
            <person name="Miyazaki K."/>
            <person name="Natsume S."/>
            <person name="Konno N."/>
        </authorList>
    </citation>
    <scope>NUCLEOTIDE SEQUENCE [LARGE SCALE GENOMIC DNA]</scope>
    <source>
        <strain evidence="1 2">NBRC 111202</strain>
    </source>
</reference>
<proteinExistence type="predicted"/>
<dbReference type="EMBL" id="BDGU01000073">
    <property type="protein sequence ID" value="GAW01772.1"/>
    <property type="molecule type" value="Genomic_DNA"/>
</dbReference>
<name>A0A1Q3E3G7_LENED</name>
<protein>
    <submittedName>
        <fullName evidence="1">Ornithine decarboxylase antizyme short</fullName>
    </submittedName>
</protein>
<dbReference type="STRING" id="5353.A0A1Q3E3G7"/>
<accession>A0A1Q3E3G7</accession>
<comment type="caution">
    <text evidence="1">The sequence shown here is derived from an EMBL/GenBank/DDBJ whole genome shotgun (WGS) entry which is preliminary data.</text>
</comment>
<evidence type="ECO:0000313" key="1">
    <source>
        <dbReference type="EMBL" id="GAW01772.1"/>
    </source>
</evidence>